<proteinExistence type="predicted"/>
<evidence type="ECO:0000256" key="1">
    <source>
        <dbReference type="SAM" id="Phobius"/>
    </source>
</evidence>
<feature type="transmembrane region" description="Helical" evidence="1">
    <location>
        <begin position="59"/>
        <end position="82"/>
    </location>
</feature>
<evidence type="ECO:0000313" key="3">
    <source>
        <dbReference type="Proteomes" id="UP000737018"/>
    </source>
</evidence>
<reference evidence="2" key="1">
    <citation type="submission" date="2020-03" db="EMBL/GenBank/DDBJ databases">
        <title>Castanea mollissima Vanexum genome sequencing.</title>
        <authorList>
            <person name="Staton M."/>
        </authorList>
    </citation>
    <scope>NUCLEOTIDE SEQUENCE</scope>
    <source>
        <tissue evidence="2">Leaf</tissue>
    </source>
</reference>
<dbReference type="Proteomes" id="UP000737018">
    <property type="component" value="Unassembled WGS sequence"/>
</dbReference>
<keyword evidence="1" id="KW-0472">Membrane</keyword>
<dbReference type="EMBL" id="JRKL02001313">
    <property type="protein sequence ID" value="KAF3964789.1"/>
    <property type="molecule type" value="Genomic_DNA"/>
</dbReference>
<sequence length="83" mass="9548">MDNNNNNNNNNSNNNHSALQEGNERELHFFTGLLEAFSLLFGFLLTLLGWKFYNAVKEFFYQFQTSLLGNSLIFVTGFDMVLS</sequence>
<keyword evidence="1" id="KW-1133">Transmembrane helix</keyword>
<keyword evidence="1" id="KW-0812">Transmembrane</keyword>
<dbReference type="AlphaFoldDB" id="A0A8J4RHI9"/>
<keyword evidence="3" id="KW-1185">Reference proteome</keyword>
<comment type="caution">
    <text evidence="2">The sequence shown here is derived from an EMBL/GenBank/DDBJ whole genome shotgun (WGS) entry which is preliminary data.</text>
</comment>
<feature type="transmembrane region" description="Helical" evidence="1">
    <location>
        <begin position="29"/>
        <end position="53"/>
    </location>
</feature>
<protein>
    <submittedName>
        <fullName evidence="2">Uncharacterized protein</fullName>
    </submittedName>
</protein>
<gene>
    <name evidence="2" type="ORF">CMV_010962</name>
</gene>
<name>A0A8J4RHI9_9ROSI</name>
<accession>A0A8J4RHI9</accession>
<organism evidence="2 3">
    <name type="scientific">Castanea mollissima</name>
    <name type="common">Chinese chestnut</name>
    <dbReference type="NCBI Taxonomy" id="60419"/>
    <lineage>
        <taxon>Eukaryota</taxon>
        <taxon>Viridiplantae</taxon>
        <taxon>Streptophyta</taxon>
        <taxon>Embryophyta</taxon>
        <taxon>Tracheophyta</taxon>
        <taxon>Spermatophyta</taxon>
        <taxon>Magnoliopsida</taxon>
        <taxon>eudicotyledons</taxon>
        <taxon>Gunneridae</taxon>
        <taxon>Pentapetalae</taxon>
        <taxon>rosids</taxon>
        <taxon>fabids</taxon>
        <taxon>Fagales</taxon>
        <taxon>Fagaceae</taxon>
        <taxon>Castanea</taxon>
    </lineage>
</organism>
<evidence type="ECO:0000313" key="2">
    <source>
        <dbReference type="EMBL" id="KAF3964789.1"/>
    </source>
</evidence>